<evidence type="ECO:0000256" key="5">
    <source>
        <dbReference type="SAM" id="SignalP"/>
    </source>
</evidence>
<dbReference type="Proteomes" id="UP000320300">
    <property type="component" value="Unassembled WGS sequence"/>
</dbReference>
<evidence type="ECO:0000256" key="3">
    <source>
        <dbReference type="ARBA" id="ARBA00023237"/>
    </source>
</evidence>
<keyword evidence="3" id="KW-0998">Cell outer membrane</keyword>
<dbReference type="Gene3D" id="2.170.130.10">
    <property type="entry name" value="TonB-dependent receptor, plug domain"/>
    <property type="match status" value="1"/>
</dbReference>
<sequence>MKRLLMFCFVLFLSVKAVAQVGQHSISSVIKTRGNDPVADANVRLLAAKDLSLVSTATTDGSGRFIFSGIAKGDYILAISALGHQPYQAPVLLDGKTAATVLPAFVLVPDRKNNLAEVVIAGKKPLIQMEMDKTVVNVEAMISSAGSNTLEVLEKTPGVTVGANGEIGLNGRGGVLVLIDGRSKYMSAPDLASYLKSIPGSLLDQIELIDNPSARYDAAGNAIINIRLKKNRAGGFSGSASTGFTQGKYLRSNNSLNLNYNYKKINVFANAGYTYDKGYTDDEYDRLFFSPGNSNPVSSISLLNSQRSRSNGLNTSFGADYTASASTTYSVQLNINHTRRHENLDYRSGNHSADVLDSSGRGDNRSSYDKTNLSTGMSMVHKFDKKGRELSADINYLNYEGDNNQSLQNFTYRPDGVQSGARQFFYHLPSGSNIYTAKADYVHPIQGKAKVEAGFKSSWVNNNNVSDYYNVINDEQLIDNGQSNHFKYRENINAVYLNTQKSWKYWGVQLGLRVENTSAKGEQMGNDVVAGSSFDKNYTKFFPAVFFNYKLDTLGNNSFSLGITRRISRPNYQLLNEFLIQRDQYSYGTGNAMLNPQYQNRYEIKFQHKQLLRMALSYNRFSNLIFVTTRVQNDVFITRPENIGTGYMLLLNTGLSLSPAKFWALNTDVLLSRMGLHGESNGVLFDPATYVARINVLNQFKFGAGWSAELGGYYASRDLNGQTFTGGMYRLNTGVQKKILKGQGSLRFGADDIFHTWVYHNHSIGLQDADYAQTSSSDTQRFGFAFTYRFGKEIFSRKNKHQNNSLDEEAGRM</sequence>
<gene>
    <name evidence="8" type="ORF">SAMN06265348_10487</name>
</gene>
<dbReference type="AlphaFoldDB" id="A0A521CP40"/>
<dbReference type="InterPro" id="IPR036942">
    <property type="entry name" value="Beta-barrel_TonB_sf"/>
</dbReference>
<dbReference type="InterPro" id="IPR012910">
    <property type="entry name" value="Plug_dom"/>
</dbReference>
<accession>A0A521CP40</accession>
<evidence type="ECO:0000313" key="8">
    <source>
        <dbReference type="EMBL" id="SMO61223.1"/>
    </source>
</evidence>
<feature type="chain" id="PRO_5021705147" evidence="5">
    <location>
        <begin position="20"/>
        <end position="813"/>
    </location>
</feature>
<feature type="domain" description="Outer membrane protein beta-barrel" evidence="7">
    <location>
        <begin position="381"/>
        <end position="788"/>
    </location>
</feature>
<dbReference type="OrthoDB" id="606851at2"/>
<keyword evidence="2" id="KW-0472">Membrane</keyword>
<feature type="domain" description="TonB-dependent receptor plug" evidence="6">
    <location>
        <begin position="132"/>
        <end position="218"/>
    </location>
</feature>
<dbReference type="InterPro" id="IPR008969">
    <property type="entry name" value="CarboxyPept-like_regulatory"/>
</dbReference>
<name>A0A521CP40_9SPHI</name>
<evidence type="ECO:0000256" key="4">
    <source>
        <dbReference type="SAM" id="MobiDB-lite"/>
    </source>
</evidence>
<organism evidence="8 9">
    <name type="scientific">Pedobacter westerhofensis</name>
    <dbReference type="NCBI Taxonomy" id="425512"/>
    <lineage>
        <taxon>Bacteria</taxon>
        <taxon>Pseudomonadati</taxon>
        <taxon>Bacteroidota</taxon>
        <taxon>Sphingobacteriia</taxon>
        <taxon>Sphingobacteriales</taxon>
        <taxon>Sphingobacteriaceae</taxon>
        <taxon>Pedobacter</taxon>
    </lineage>
</organism>
<evidence type="ECO:0000256" key="2">
    <source>
        <dbReference type="ARBA" id="ARBA00023136"/>
    </source>
</evidence>
<evidence type="ECO:0000259" key="7">
    <source>
        <dbReference type="Pfam" id="PF14905"/>
    </source>
</evidence>
<dbReference type="Gene3D" id="2.40.170.20">
    <property type="entry name" value="TonB-dependent receptor, beta-barrel domain"/>
    <property type="match status" value="1"/>
</dbReference>
<dbReference type="SUPFAM" id="SSF56935">
    <property type="entry name" value="Porins"/>
    <property type="match status" value="1"/>
</dbReference>
<dbReference type="RefSeq" id="WP_142527798.1">
    <property type="nucleotide sequence ID" value="NZ_CBCSJO010000001.1"/>
</dbReference>
<dbReference type="Pfam" id="PF07715">
    <property type="entry name" value="Plug"/>
    <property type="match status" value="1"/>
</dbReference>
<dbReference type="InterPro" id="IPR037066">
    <property type="entry name" value="Plug_dom_sf"/>
</dbReference>
<dbReference type="InterPro" id="IPR041700">
    <property type="entry name" value="OMP_b-brl_3"/>
</dbReference>
<keyword evidence="5" id="KW-0732">Signal</keyword>
<evidence type="ECO:0000313" key="9">
    <source>
        <dbReference type="Proteomes" id="UP000320300"/>
    </source>
</evidence>
<dbReference type="InterPro" id="IPR013783">
    <property type="entry name" value="Ig-like_fold"/>
</dbReference>
<dbReference type="Gene3D" id="2.60.40.10">
    <property type="entry name" value="Immunoglobulins"/>
    <property type="match status" value="1"/>
</dbReference>
<reference evidence="8 9" key="1">
    <citation type="submission" date="2017-05" db="EMBL/GenBank/DDBJ databases">
        <authorList>
            <person name="Varghese N."/>
            <person name="Submissions S."/>
        </authorList>
    </citation>
    <scope>NUCLEOTIDE SEQUENCE [LARGE SCALE GENOMIC DNA]</scope>
    <source>
        <strain evidence="8 9">DSM 19036</strain>
    </source>
</reference>
<evidence type="ECO:0000256" key="1">
    <source>
        <dbReference type="ARBA" id="ARBA00004442"/>
    </source>
</evidence>
<protein>
    <submittedName>
        <fullName evidence="8">Outer membrane receptor proteins, mostly Fe transport</fullName>
    </submittedName>
</protein>
<evidence type="ECO:0000259" key="6">
    <source>
        <dbReference type="Pfam" id="PF07715"/>
    </source>
</evidence>
<dbReference type="GO" id="GO:0009279">
    <property type="term" value="C:cell outer membrane"/>
    <property type="evidence" value="ECO:0007669"/>
    <property type="project" value="UniProtKB-SubCell"/>
</dbReference>
<comment type="subcellular location">
    <subcellularLocation>
        <location evidence="1">Cell outer membrane</location>
    </subcellularLocation>
</comment>
<dbReference type="Pfam" id="PF14905">
    <property type="entry name" value="OMP_b-brl_3"/>
    <property type="match status" value="1"/>
</dbReference>
<dbReference type="EMBL" id="FXTN01000004">
    <property type="protein sequence ID" value="SMO61223.1"/>
    <property type="molecule type" value="Genomic_DNA"/>
</dbReference>
<dbReference type="SUPFAM" id="SSF49464">
    <property type="entry name" value="Carboxypeptidase regulatory domain-like"/>
    <property type="match status" value="1"/>
</dbReference>
<dbReference type="Pfam" id="PF13620">
    <property type="entry name" value="CarboxypepD_reg"/>
    <property type="match status" value="1"/>
</dbReference>
<keyword evidence="9" id="KW-1185">Reference proteome</keyword>
<proteinExistence type="predicted"/>
<feature type="signal peptide" evidence="5">
    <location>
        <begin position="1"/>
        <end position="19"/>
    </location>
</feature>
<keyword evidence="8" id="KW-0675">Receptor</keyword>
<feature type="region of interest" description="Disordered" evidence="4">
    <location>
        <begin position="342"/>
        <end position="371"/>
    </location>
</feature>